<dbReference type="AlphaFoldDB" id="A0AAV4R8V5"/>
<evidence type="ECO:0000256" key="1">
    <source>
        <dbReference type="SAM" id="MobiDB-lite"/>
    </source>
</evidence>
<comment type="caution">
    <text evidence="2">The sequence shown here is derived from an EMBL/GenBank/DDBJ whole genome shotgun (WGS) entry which is preliminary data.</text>
</comment>
<accession>A0AAV4R8V5</accession>
<dbReference type="Proteomes" id="UP001054837">
    <property type="component" value="Unassembled WGS sequence"/>
</dbReference>
<protein>
    <submittedName>
        <fullName evidence="2">Uncharacterized protein</fullName>
    </submittedName>
</protein>
<name>A0AAV4R8V5_9ARAC</name>
<keyword evidence="3" id="KW-1185">Reference proteome</keyword>
<feature type="region of interest" description="Disordered" evidence="1">
    <location>
        <begin position="1"/>
        <end position="20"/>
    </location>
</feature>
<gene>
    <name evidence="2" type="ORF">CDAR_413041</name>
</gene>
<reference evidence="2 3" key="1">
    <citation type="submission" date="2021-06" db="EMBL/GenBank/DDBJ databases">
        <title>Caerostris darwini draft genome.</title>
        <authorList>
            <person name="Kono N."/>
            <person name="Arakawa K."/>
        </authorList>
    </citation>
    <scope>NUCLEOTIDE SEQUENCE [LARGE SCALE GENOMIC DNA]</scope>
</reference>
<proteinExistence type="predicted"/>
<sequence>MGFPFPNRTGEKISGRLPRSFDTCCGTQKERVPFATPGNGSLQWASRIDASAAPKHAGKGPPVAMATVRAAHDVGGGGERAALSGSTRRG</sequence>
<dbReference type="EMBL" id="BPLQ01005843">
    <property type="protein sequence ID" value="GIY17827.1"/>
    <property type="molecule type" value="Genomic_DNA"/>
</dbReference>
<evidence type="ECO:0000313" key="2">
    <source>
        <dbReference type="EMBL" id="GIY17827.1"/>
    </source>
</evidence>
<organism evidence="2 3">
    <name type="scientific">Caerostris darwini</name>
    <dbReference type="NCBI Taxonomy" id="1538125"/>
    <lineage>
        <taxon>Eukaryota</taxon>
        <taxon>Metazoa</taxon>
        <taxon>Ecdysozoa</taxon>
        <taxon>Arthropoda</taxon>
        <taxon>Chelicerata</taxon>
        <taxon>Arachnida</taxon>
        <taxon>Araneae</taxon>
        <taxon>Araneomorphae</taxon>
        <taxon>Entelegynae</taxon>
        <taxon>Araneoidea</taxon>
        <taxon>Araneidae</taxon>
        <taxon>Caerostris</taxon>
    </lineage>
</organism>
<evidence type="ECO:0000313" key="3">
    <source>
        <dbReference type="Proteomes" id="UP001054837"/>
    </source>
</evidence>